<feature type="binding site" evidence="8">
    <location>
        <position position="73"/>
    </location>
    <ligand>
        <name>isopentenyl diphosphate</name>
        <dbReference type="ChEBI" id="CHEBI:128769"/>
    </ligand>
</feature>
<feature type="binding site" evidence="8">
    <location>
        <position position="219"/>
    </location>
    <ligand>
        <name>(2E)-4-hydroxy-3-methylbut-2-enyl diphosphate</name>
        <dbReference type="ChEBI" id="CHEBI:128753"/>
    </ligand>
</feature>
<feature type="binding site" evidence="8">
    <location>
        <position position="123"/>
    </location>
    <ligand>
        <name>(2E)-4-hydroxy-3-methylbut-2-enyl diphosphate</name>
        <dbReference type="ChEBI" id="CHEBI:128753"/>
    </ligand>
</feature>
<comment type="cofactor">
    <cofactor evidence="8">
        <name>[4Fe-4S] cluster</name>
        <dbReference type="ChEBI" id="CHEBI:49883"/>
    </cofactor>
    <text evidence="8">Binds 1 [4Fe-4S] cluster per subunit.</text>
</comment>
<feature type="coiled-coil region" evidence="9">
    <location>
        <begin position="280"/>
        <end position="314"/>
    </location>
</feature>
<dbReference type="CDD" id="cd04465">
    <property type="entry name" value="S1_RPS1_repeat_ec2_hs2"/>
    <property type="match status" value="1"/>
</dbReference>
<dbReference type="HAMAP" id="MF_00191">
    <property type="entry name" value="IspH"/>
    <property type="match status" value="1"/>
</dbReference>
<feature type="binding site" evidence="8">
    <location>
        <position position="40"/>
    </location>
    <ligand>
        <name>(2E)-4-hydroxy-3-methylbut-2-enyl diphosphate</name>
        <dbReference type="ChEBI" id="CHEBI:128753"/>
    </ligand>
</feature>
<feature type="binding site" evidence="8">
    <location>
        <position position="218"/>
    </location>
    <ligand>
        <name>dimethylallyl diphosphate</name>
        <dbReference type="ChEBI" id="CHEBI:57623"/>
    </ligand>
</feature>
<dbReference type="Pfam" id="PF00575">
    <property type="entry name" value="S1"/>
    <property type="match status" value="4"/>
</dbReference>
<keyword evidence="8 12" id="KW-0560">Oxidoreductase</keyword>
<dbReference type="Pfam" id="PF02401">
    <property type="entry name" value="LYTB"/>
    <property type="match status" value="1"/>
</dbReference>
<feature type="binding site" evidence="8">
    <location>
        <position position="218"/>
    </location>
    <ligand>
        <name>isopentenyl diphosphate</name>
        <dbReference type="ChEBI" id="CHEBI:128769"/>
    </ligand>
</feature>
<dbReference type="InterPro" id="IPR003451">
    <property type="entry name" value="LytB/IspH"/>
</dbReference>
<dbReference type="GO" id="GO:0003729">
    <property type="term" value="F:mRNA binding"/>
    <property type="evidence" value="ECO:0007669"/>
    <property type="project" value="UniProtKB-ARBA"/>
</dbReference>
<dbReference type="AlphaFoldDB" id="A0A926HV54"/>
<keyword evidence="2 8" id="KW-0004">4Fe-4S</keyword>
<dbReference type="InterPro" id="IPR003029">
    <property type="entry name" value="S1_domain"/>
</dbReference>
<keyword evidence="4 12" id="KW-0689">Ribosomal protein</keyword>
<feature type="domain" description="S1 motif" evidence="11">
    <location>
        <begin position="424"/>
        <end position="490"/>
    </location>
</feature>
<feature type="domain" description="S1 motif" evidence="11">
    <location>
        <begin position="337"/>
        <end position="406"/>
    </location>
</feature>
<feature type="domain" description="S1 motif" evidence="11">
    <location>
        <begin position="511"/>
        <end position="579"/>
    </location>
</feature>
<feature type="binding site" evidence="8">
    <location>
        <position position="218"/>
    </location>
    <ligand>
        <name>(2E)-4-hydroxy-3-methylbut-2-enyl diphosphate</name>
        <dbReference type="ChEBI" id="CHEBI:128753"/>
    </ligand>
</feature>
<dbReference type="EC" id="1.17.7.4" evidence="8"/>
<evidence type="ECO:0000256" key="9">
    <source>
        <dbReference type="SAM" id="Coils"/>
    </source>
</evidence>
<evidence type="ECO:0000256" key="3">
    <source>
        <dbReference type="ARBA" id="ARBA00022723"/>
    </source>
</evidence>
<evidence type="ECO:0000256" key="8">
    <source>
        <dbReference type="HAMAP-Rule" id="MF_00191"/>
    </source>
</evidence>
<feature type="binding site" evidence="8">
    <location>
        <position position="219"/>
    </location>
    <ligand>
        <name>dimethylallyl diphosphate</name>
        <dbReference type="ChEBI" id="CHEBI:57623"/>
    </ligand>
</feature>
<dbReference type="CDD" id="cd05687">
    <property type="entry name" value="S1_RPS1_repeat_ec1_hs1"/>
    <property type="match status" value="1"/>
</dbReference>
<dbReference type="CDD" id="cd13944">
    <property type="entry name" value="lytB_ispH"/>
    <property type="match status" value="1"/>
</dbReference>
<evidence type="ECO:0000256" key="6">
    <source>
        <dbReference type="ARBA" id="ARBA00023014"/>
    </source>
</evidence>
<name>A0A926HV54_9FIRM</name>
<accession>A0A926HV54</accession>
<evidence type="ECO:0000256" key="1">
    <source>
        <dbReference type="ARBA" id="ARBA00006767"/>
    </source>
</evidence>
<dbReference type="GO" id="GO:0003735">
    <property type="term" value="F:structural constituent of ribosome"/>
    <property type="evidence" value="ECO:0007669"/>
    <property type="project" value="TreeGrafter"/>
</dbReference>
<dbReference type="GO" id="GO:0022627">
    <property type="term" value="C:cytosolic small ribosomal subunit"/>
    <property type="evidence" value="ECO:0007669"/>
    <property type="project" value="TreeGrafter"/>
</dbReference>
<comment type="catalytic activity">
    <reaction evidence="8">
        <text>dimethylallyl diphosphate + 2 oxidized [2Fe-2S]-[ferredoxin] + H2O = (2E)-4-hydroxy-3-methylbut-2-enyl diphosphate + 2 reduced [2Fe-2S]-[ferredoxin] + 2 H(+)</text>
        <dbReference type="Rhea" id="RHEA:24825"/>
        <dbReference type="Rhea" id="RHEA-COMP:10000"/>
        <dbReference type="Rhea" id="RHEA-COMP:10001"/>
        <dbReference type="ChEBI" id="CHEBI:15377"/>
        <dbReference type="ChEBI" id="CHEBI:15378"/>
        <dbReference type="ChEBI" id="CHEBI:33737"/>
        <dbReference type="ChEBI" id="CHEBI:33738"/>
        <dbReference type="ChEBI" id="CHEBI:57623"/>
        <dbReference type="ChEBI" id="CHEBI:128753"/>
        <dbReference type="EC" id="1.17.7.4"/>
    </reaction>
</comment>
<reference evidence="12" key="1">
    <citation type="submission" date="2020-08" db="EMBL/GenBank/DDBJ databases">
        <title>Genome public.</title>
        <authorList>
            <person name="Liu C."/>
            <person name="Sun Q."/>
        </authorList>
    </citation>
    <scope>NUCLEOTIDE SEQUENCE</scope>
    <source>
        <strain evidence="12">NSJ-63</strain>
    </source>
</reference>
<keyword evidence="3 8" id="KW-0479">Metal-binding</keyword>
<feature type="binding site" evidence="8">
    <location>
        <position position="95"/>
    </location>
    <ligand>
        <name>[4Fe-4S] cluster</name>
        <dbReference type="ChEBI" id="CHEBI:49883"/>
    </ligand>
</feature>
<keyword evidence="13" id="KW-1185">Reference proteome</keyword>
<dbReference type="GO" id="GO:0006412">
    <property type="term" value="P:translation"/>
    <property type="evidence" value="ECO:0007669"/>
    <property type="project" value="TreeGrafter"/>
</dbReference>
<comment type="similarity">
    <text evidence="1">Belongs to the bacterial ribosomal protein bS1 family.</text>
</comment>
<feature type="binding site" evidence="8">
    <location>
        <position position="217"/>
    </location>
    <ligand>
        <name>dimethylallyl diphosphate</name>
        <dbReference type="ChEBI" id="CHEBI:57623"/>
    </ligand>
</feature>
<sequence length="722" mass="80724">MQIIRAKHAGFCFGVKRAVDKTLQLAKEGKKLCTLGDLIHNTIFVEYLKEKGIRSVESLLEVQEGECVVIRSHGVAPECYEQLEAQGISYVDCTCPFVARIHERVSREKSCHDAIIIIGKAEHPEVVGIKGWAGEHAYVVASPEDIRHLPPVNTALVVCQTTIRQELADALFSEIQQRIPGAELFNSICETTRQRQEETRLLAQKSDAMVVIGDKKSSNTRKLYEIALKFCNNTQYIESVDELLLEKFLNCDIISIVAGASAPDWIIREVETQMSEFEHAQVAEEEVKAAEEQAEATEAAVEAEEAAAVEAEDQDKNDENTDFLAELEKTFVKIRRGQFVKGVVVQVSDDEVCVNIGYKSDGIIRKEDLTAEGDASPADMFQPGDEIEAEVITLNDGEGNVRLSRKKIESQLKWKELIDNLDPEKTYECKVVKVIKGGVLSKLEGYDAFIPASQLSLKYIEDLSVFVGQTLEVKIIDIDKRQKRFVLSHKEVLKAQQEEAEKKIFASFEKGAVVKGVVKRLTDFGAFVDVGGVDGLLHITDISWVRIKHPKDVLQENQEIEVKILNVDPEKKKISLGYKQLQPRPWDLVPEKYLVGDTVEGKVVRIAPFGAFVELEPTVEGLVHISQVANRRIEKVEDVLNVGDVVNAKILEVNGEKRRISLSIRALLDTPKQEAADTQDDAAEESSYSGKKRDREERISYTLPPVEEAKTSLADLFPKMDD</sequence>
<dbReference type="GO" id="GO:0019288">
    <property type="term" value="P:isopentenyl diphosphate biosynthetic process, methylerythritol 4-phosphate pathway"/>
    <property type="evidence" value="ECO:0007669"/>
    <property type="project" value="UniProtKB-UniRule"/>
</dbReference>
<dbReference type="CDD" id="cd05688">
    <property type="entry name" value="S1_RPS1_repeat_ec3"/>
    <property type="match status" value="1"/>
</dbReference>
<dbReference type="Gene3D" id="3.40.50.11270">
    <property type="match status" value="1"/>
</dbReference>
<dbReference type="FunFam" id="2.40.50.140:FF:000051">
    <property type="entry name" value="RNA-binding transcriptional accessory protein"/>
    <property type="match status" value="2"/>
</dbReference>
<proteinExistence type="inferred from homology"/>
<dbReference type="PANTHER" id="PTHR10724">
    <property type="entry name" value="30S RIBOSOMAL PROTEIN S1"/>
    <property type="match status" value="1"/>
</dbReference>
<dbReference type="NCBIfam" id="NF000907">
    <property type="entry name" value="PRK00087.1"/>
    <property type="match status" value="1"/>
</dbReference>
<feature type="binding site" evidence="8">
    <location>
        <position position="189"/>
    </location>
    <ligand>
        <name>[4Fe-4S] cluster</name>
        <dbReference type="ChEBI" id="CHEBI:49883"/>
    </ligand>
</feature>
<feature type="binding site" evidence="8">
    <location>
        <position position="12"/>
    </location>
    <ligand>
        <name>[4Fe-4S] cluster</name>
        <dbReference type="ChEBI" id="CHEBI:49883"/>
    </ligand>
</feature>
<keyword evidence="5 8" id="KW-0408">Iron</keyword>
<protein>
    <recommendedName>
        <fullName evidence="8">4-hydroxy-3-methylbut-2-enyl diphosphate reductase</fullName>
        <shortName evidence="8">HMBPP reductase</shortName>
        <ecNumber evidence="8">1.17.7.4</ecNumber>
    </recommendedName>
</protein>
<dbReference type="Proteomes" id="UP000617951">
    <property type="component" value="Unassembled WGS sequence"/>
</dbReference>
<dbReference type="GO" id="GO:0051539">
    <property type="term" value="F:4 iron, 4 sulfur cluster binding"/>
    <property type="evidence" value="ECO:0007669"/>
    <property type="project" value="UniProtKB-UniRule"/>
</dbReference>
<feature type="binding site" evidence="8">
    <location>
        <position position="73"/>
    </location>
    <ligand>
        <name>(2E)-4-hydroxy-3-methylbut-2-enyl diphosphate</name>
        <dbReference type="ChEBI" id="CHEBI:128753"/>
    </ligand>
</feature>
<dbReference type="PROSITE" id="PS50126">
    <property type="entry name" value="S1"/>
    <property type="match status" value="4"/>
</dbReference>
<evidence type="ECO:0000313" key="13">
    <source>
        <dbReference type="Proteomes" id="UP000617951"/>
    </source>
</evidence>
<feature type="binding site" evidence="8">
    <location>
        <position position="123"/>
    </location>
    <ligand>
        <name>dimethylallyl diphosphate</name>
        <dbReference type="ChEBI" id="CHEBI:57623"/>
    </ligand>
</feature>
<dbReference type="InterPro" id="IPR035104">
    <property type="entry name" value="Ribosomal_protein_S1-like"/>
</dbReference>
<comment type="pathway">
    <text evidence="8">Isoprenoid biosynthesis; dimethylallyl diphosphate biosynthesis; dimethylallyl diphosphate from (2E)-4-hydroxy-3-methylbutenyl diphosphate: step 1/1.</text>
</comment>
<dbReference type="GO" id="GO:0046872">
    <property type="term" value="F:metal ion binding"/>
    <property type="evidence" value="ECO:0007669"/>
    <property type="project" value="UniProtKB-KW"/>
</dbReference>
<dbReference type="NCBIfam" id="NF005208">
    <property type="entry name" value="PRK06676.1"/>
    <property type="match status" value="1"/>
</dbReference>
<evidence type="ECO:0000256" key="4">
    <source>
        <dbReference type="ARBA" id="ARBA00022980"/>
    </source>
</evidence>
<dbReference type="SMART" id="SM00316">
    <property type="entry name" value="S1"/>
    <property type="match status" value="4"/>
</dbReference>
<feature type="active site" description="Proton donor" evidence="8">
    <location>
        <position position="125"/>
    </location>
</feature>
<dbReference type="Gene3D" id="2.40.50.140">
    <property type="entry name" value="Nucleic acid-binding proteins"/>
    <property type="match status" value="4"/>
</dbReference>
<feature type="binding site" evidence="8">
    <location>
        <position position="217"/>
    </location>
    <ligand>
        <name>(2E)-4-hydroxy-3-methylbut-2-enyl diphosphate</name>
        <dbReference type="ChEBI" id="CHEBI:128753"/>
    </ligand>
</feature>
<comment type="pathway">
    <text evidence="8">Isoprenoid biosynthesis; isopentenyl diphosphate biosynthesis via DXP pathway; isopentenyl diphosphate from 1-deoxy-D-xylulose 5-phosphate: step 6/6.</text>
</comment>
<dbReference type="NCBIfam" id="TIGR00216">
    <property type="entry name" value="ispH_lytB"/>
    <property type="match status" value="1"/>
</dbReference>
<feature type="domain" description="S1 motif" evidence="11">
    <location>
        <begin position="596"/>
        <end position="665"/>
    </location>
</feature>
<feature type="binding site" evidence="8">
    <location>
        <position position="217"/>
    </location>
    <ligand>
        <name>isopentenyl diphosphate</name>
        <dbReference type="ChEBI" id="CHEBI:128769"/>
    </ligand>
</feature>
<comment type="caution">
    <text evidence="12">The sequence shown here is derived from an EMBL/GenBank/DDBJ whole genome shotgun (WGS) entry which is preliminary data.</text>
</comment>
<feature type="binding site" evidence="8">
    <location>
        <position position="261"/>
    </location>
    <ligand>
        <name>(2E)-4-hydroxy-3-methylbut-2-enyl diphosphate</name>
        <dbReference type="ChEBI" id="CHEBI:128753"/>
    </ligand>
</feature>
<organism evidence="12 13">
    <name type="scientific">Guopingia tenuis</name>
    <dbReference type="NCBI Taxonomy" id="2763656"/>
    <lineage>
        <taxon>Bacteria</taxon>
        <taxon>Bacillati</taxon>
        <taxon>Bacillota</taxon>
        <taxon>Clostridia</taxon>
        <taxon>Christensenellales</taxon>
        <taxon>Christensenellaceae</taxon>
        <taxon>Guopingia</taxon>
    </lineage>
</organism>
<evidence type="ECO:0000256" key="5">
    <source>
        <dbReference type="ARBA" id="ARBA00023004"/>
    </source>
</evidence>
<feature type="binding site" evidence="8">
    <location>
        <position position="40"/>
    </location>
    <ligand>
        <name>isopentenyl diphosphate</name>
        <dbReference type="ChEBI" id="CHEBI:128769"/>
    </ligand>
</feature>
<keyword evidence="6 8" id="KW-0411">Iron-sulfur</keyword>
<evidence type="ECO:0000256" key="7">
    <source>
        <dbReference type="ARBA" id="ARBA00023274"/>
    </source>
</evidence>
<feature type="binding site" evidence="8">
    <location>
        <position position="40"/>
    </location>
    <ligand>
        <name>dimethylallyl diphosphate</name>
        <dbReference type="ChEBI" id="CHEBI:57623"/>
    </ligand>
</feature>
<feature type="binding site" evidence="8">
    <location>
        <position position="219"/>
    </location>
    <ligand>
        <name>isopentenyl diphosphate</name>
        <dbReference type="ChEBI" id="CHEBI:128769"/>
    </ligand>
</feature>
<dbReference type="InterPro" id="IPR012340">
    <property type="entry name" value="NA-bd_OB-fold"/>
</dbReference>
<feature type="binding site" evidence="8">
    <location>
        <position position="73"/>
    </location>
    <ligand>
        <name>dimethylallyl diphosphate</name>
        <dbReference type="ChEBI" id="CHEBI:57623"/>
    </ligand>
</feature>
<dbReference type="SUPFAM" id="SSF50249">
    <property type="entry name" value="Nucleic acid-binding proteins"/>
    <property type="match status" value="4"/>
</dbReference>
<comment type="similarity">
    <text evidence="8">Belongs to the IspH family.</text>
</comment>
<keyword evidence="9" id="KW-0175">Coiled coil</keyword>
<dbReference type="GO" id="GO:0051745">
    <property type="term" value="F:4-hydroxy-3-methylbut-2-enyl diphosphate reductase activity"/>
    <property type="evidence" value="ECO:0007669"/>
    <property type="project" value="UniProtKB-UniRule"/>
</dbReference>
<comment type="catalytic activity">
    <reaction evidence="8">
        <text>isopentenyl diphosphate + 2 oxidized [2Fe-2S]-[ferredoxin] + H2O = (2E)-4-hydroxy-3-methylbut-2-enyl diphosphate + 2 reduced [2Fe-2S]-[ferredoxin] + 2 H(+)</text>
        <dbReference type="Rhea" id="RHEA:24488"/>
        <dbReference type="Rhea" id="RHEA-COMP:10000"/>
        <dbReference type="Rhea" id="RHEA-COMP:10001"/>
        <dbReference type="ChEBI" id="CHEBI:15377"/>
        <dbReference type="ChEBI" id="CHEBI:15378"/>
        <dbReference type="ChEBI" id="CHEBI:33737"/>
        <dbReference type="ChEBI" id="CHEBI:33738"/>
        <dbReference type="ChEBI" id="CHEBI:128753"/>
        <dbReference type="ChEBI" id="CHEBI:128769"/>
        <dbReference type="EC" id="1.17.7.4"/>
    </reaction>
</comment>
<feature type="binding site" evidence="8">
    <location>
        <position position="261"/>
    </location>
    <ligand>
        <name>dimethylallyl diphosphate</name>
        <dbReference type="ChEBI" id="CHEBI:57623"/>
    </ligand>
</feature>
<dbReference type="PRINTS" id="PR00681">
    <property type="entry name" value="RIBOSOMALS1"/>
</dbReference>
<feature type="binding site" evidence="8">
    <location>
        <position position="261"/>
    </location>
    <ligand>
        <name>isopentenyl diphosphate</name>
        <dbReference type="ChEBI" id="CHEBI:128769"/>
    </ligand>
</feature>
<dbReference type="PANTHER" id="PTHR10724:SF7">
    <property type="entry name" value="SMALL RIBOSOMAL SUBUNIT PROTEIN BS1C"/>
    <property type="match status" value="1"/>
</dbReference>
<feature type="binding site" evidence="8">
    <location>
        <position position="123"/>
    </location>
    <ligand>
        <name>isopentenyl diphosphate</name>
        <dbReference type="ChEBI" id="CHEBI:128769"/>
    </ligand>
</feature>
<keyword evidence="8" id="KW-0414">Isoprene biosynthesis</keyword>
<evidence type="ECO:0000259" key="11">
    <source>
        <dbReference type="PROSITE" id="PS50126"/>
    </source>
</evidence>
<dbReference type="GO" id="GO:0016114">
    <property type="term" value="P:terpenoid biosynthetic process"/>
    <property type="evidence" value="ECO:0007669"/>
    <property type="project" value="UniProtKB-UniRule"/>
</dbReference>
<evidence type="ECO:0000256" key="10">
    <source>
        <dbReference type="SAM" id="MobiDB-lite"/>
    </source>
</evidence>
<feature type="binding site" evidence="8">
    <location>
        <position position="161"/>
    </location>
    <ligand>
        <name>(2E)-4-hydroxy-3-methylbut-2-enyl diphosphate</name>
        <dbReference type="ChEBI" id="CHEBI:128753"/>
    </ligand>
</feature>
<dbReference type="RefSeq" id="WP_249279501.1">
    <property type="nucleotide sequence ID" value="NZ_JACRSS010000001.1"/>
</dbReference>
<dbReference type="EMBL" id="JACRSS010000001">
    <property type="protein sequence ID" value="MBC8537604.1"/>
    <property type="molecule type" value="Genomic_DNA"/>
</dbReference>
<dbReference type="InterPro" id="IPR050437">
    <property type="entry name" value="Ribos_protein_bS1-like"/>
</dbReference>
<dbReference type="GO" id="GO:0050992">
    <property type="term" value="P:dimethylallyl diphosphate biosynthetic process"/>
    <property type="evidence" value="ECO:0007669"/>
    <property type="project" value="UniProtKB-UniRule"/>
</dbReference>
<feature type="region of interest" description="Disordered" evidence="10">
    <location>
        <begin position="671"/>
        <end position="704"/>
    </location>
</feature>
<keyword evidence="7" id="KW-0687">Ribonucleoprotein</keyword>
<evidence type="ECO:0000256" key="2">
    <source>
        <dbReference type="ARBA" id="ARBA00022485"/>
    </source>
</evidence>
<gene>
    <name evidence="8" type="primary">ispH</name>
    <name evidence="12" type="ORF">H8693_01505</name>
</gene>
<comment type="function">
    <text evidence="8">Catalyzes the conversion of 1-hydroxy-2-methyl-2-(E)-butenyl 4-diphosphate (HMBPP) into a mixture of isopentenyl diphosphate (IPP) and dimethylallyl diphosphate (DMAPP). Acts in the terminal step of the DOXP/MEP pathway for isoprenoid precursor biosynthesis.</text>
</comment>
<dbReference type="Gene3D" id="3.40.1010.20">
    <property type="entry name" value="4-hydroxy-3-methylbut-2-enyl diphosphate reductase, catalytic domain"/>
    <property type="match status" value="2"/>
</dbReference>
<evidence type="ECO:0000313" key="12">
    <source>
        <dbReference type="EMBL" id="MBC8537604.1"/>
    </source>
</evidence>